<dbReference type="PANTHER" id="PTHR44305">
    <property type="entry name" value="SI:DKEY-192D15.2-RELATED"/>
    <property type="match status" value="1"/>
</dbReference>
<dbReference type="InterPro" id="IPR011009">
    <property type="entry name" value="Kinase-like_dom_sf"/>
</dbReference>
<feature type="region of interest" description="Disordered" evidence="1">
    <location>
        <begin position="483"/>
        <end position="587"/>
    </location>
</feature>
<organism evidence="3 4">
    <name type="scientific">Acanthopleuribacter pedis</name>
    <dbReference type="NCBI Taxonomy" id="442870"/>
    <lineage>
        <taxon>Bacteria</taxon>
        <taxon>Pseudomonadati</taxon>
        <taxon>Acidobacteriota</taxon>
        <taxon>Holophagae</taxon>
        <taxon>Acanthopleuribacterales</taxon>
        <taxon>Acanthopleuribacteraceae</taxon>
        <taxon>Acanthopleuribacter</taxon>
    </lineage>
</organism>
<keyword evidence="3" id="KW-0808">Transferase</keyword>
<evidence type="ECO:0000313" key="4">
    <source>
        <dbReference type="Proteomes" id="UP000664417"/>
    </source>
</evidence>
<sequence length="685" mass="75468">MEGIKKFNKYYLLEQQEETGIGALWRGANIADGKIQEYFLLNLVNEKLAGNDDFVDQFLNQSMTTSKLEHPNILRQVTNAPENGQLASVYEFHEGFSLEKVLERCNSDGFPLSIDHALLVTSKMLSALAYAKTKHMTHGFINPSVVFVTHEGEIKLTSFQFNTALRALPGLVADLEPTYGPYVPTNMDYTAEDRDQLDIFGCGSILFEMLTGERFNQNGAGDVAARIKNATTASEGENIPAAIANILISALDSGAGSAYTDIQKMAKDMDDLLYSGEYSPTTFNLAFFMHSAFRIEMEELGEKMNSERERNFSGEVKAAAPAASAVATTPKAEPAAVQQPRAPQGVPAPAAPTPKSKAPLFIGLGVAAAAIAVVAVLFLQPAAEPEKDTNKDLAAQIQQEGQDAAEERLRELQEETERLNNLMAEQQAQARREAEEAKAKELEDDLKRMEDQLQQAKMRQEQQELMAKLDQQRKELEARQQRLAKLEEDRKRREANEARRKAEADKTRKNQGSNTIAKVDKPRANDTKVNQPKEQSKPASSSPTPTEPATTNQTVSNVAANNDATPASDITPPRMGELIPLDDPDLNKPTPLTNVETLKVPKKAIRNDVVKRGATIVFLMKVLVNETGSVDQVNVMRSPIKAGQNDYGMIDDAIKTARNMRFSTPTKLGVPVKTEMYIGINFRAN</sequence>
<reference evidence="3" key="1">
    <citation type="submission" date="2021-03" db="EMBL/GenBank/DDBJ databases">
        <authorList>
            <person name="Wang G."/>
        </authorList>
    </citation>
    <scope>NUCLEOTIDE SEQUENCE</scope>
    <source>
        <strain evidence="3">KCTC 12899</strain>
    </source>
</reference>
<dbReference type="PROSITE" id="PS50011">
    <property type="entry name" value="PROTEIN_KINASE_DOM"/>
    <property type="match status" value="1"/>
</dbReference>
<proteinExistence type="predicted"/>
<dbReference type="Gene3D" id="3.30.1150.10">
    <property type="match status" value="1"/>
</dbReference>
<dbReference type="InterPro" id="IPR000719">
    <property type="entry name" value="Prot_kinase_dom"/>
</dbReference>
<dbReference type="GO" id="GO:0005524">
    <property type="term" value="F:ATP binding"/>
    <property type="evidence" value="ECO:0007669"/>
    <property type="project" value="InterPro"/>
</dbReference>
<name>A0A8J7QDL9_9BACT</name>
<feature type="domain" description="Protein kinase" evidence="2">
    <location>
        <begin position="10"/>
        <end position="273"/>
    </location>
</feature>
<dbReference type="PANTHER" id="PTHR44305:SF24">
    <property type="entry name" value="TYROSINE-PROTEIN KINASE C03B1.5-RELATED"/>
    <property type="match status" value="1"/>
</dbReference>
<dbReference type="RefSeq" id="WP_207858955.1">
    <property type="nucleotide sequence ID" value="NZ_JAFREP010000008.1"/>
</dbReference>
<dbReference type="Pfam" id="PF00069">
    <property type="entry name" value="Pkinase"/>
    <property type="match status" value="1"/>
</dbReference>
<evidence type="ECO:0000259" key="2">
    <source>
        <dbReference type="PROSITE" id="PS50011"/>
    </source>
</evidence>
<protein>
    <submittedName>
        <fullName evidence="3">Protein kinase</fullName>
    </submittedName>
</protein>
<feature type="compositionally biased region" description="Polar residues" evidence="1">
    <location>
        <begin position="552"/>
        <end position="565"/>
    </location>
</feature>
<dbReference type="Gene3D" id="1.10.510.10">
    <property type="entry name" value="Transferase(Phosphotransferase) domain 1"/>
    <property type="match status" value="1"/>
</dbReference>
<dbReference type="GO" id="GO:0004672">
    <property type="term" value="F:protein kinase activity"/>
    <property type="evidence" value="ECO:0007669"/>
    <property type="project" value="InterPro"/>
</dbReference>
<feature type="region of interest" description="Disordered" evidence="1">
    <location>
        <begin position="323"/>
        <end position="352"/>
    </location>
</feature>
<dbReference type="Proteomes" id="UP000664417">
    <property type="component" value="Unassembled WGS sequence"/>
</dbReference>
<evidence type="ECO:0000256" key="1">
    <source>
        <dbReference type="SAM" id="MobiDB-lite"/>
    </source>
</evidence>
<dbReference type="AlphaFoldDB" id="A0A8J7QDL9"/>
<feature type="compositionally biased region" description="Basic and acidic residues" evidence="1">
    <location>
        <begin position="483"/>
        <end position="508"/>
    </location>
</feature>
<feature type="compositionally biased region" description="Low complexity" evidence="1">
    <location>
        <begin position="323"/>
        <end position="332"/>
    </location>
</feature>
<dbReference type="SUPFAM" id="SSF56112">
    <property type="entry name" value="Protein kinase-like (PK-like)"/>
    <property type="match status" value="1"/>
</dbReference>
<keyword evidence="4" id="KW-1185">Reference proteome</keyword>
<dbReference type="EMBL" id="JAFREP010000008">
    <property type="protein sequence ID" value="MBO1319136.1"/>
    <property type="molecule type" value="Genomic_DNA"/>
</dbReference>
<comment type="caution">
    <text evidence="3">The sequence shown here is derived from an EMBL/GenBank/DDBJ whole genome shotgun (WGS) entry which is preliminary data.</text>
</comment>
<keyword evidence="3" id="KW-0418">Kinase</keyword>
<gene>
    <name evidence="3" type="ORF">J3U88_11755</name>
</gene>
<dbReference type="Gene3D" id="3.30.200.20">
    <property type="entry name" value="Phosphorylase Kinase, domain 1"/>
    <property type="match status" value="1"/>
</dbReference>
<dbReference type="InterPro" id="IPR053083">
    <property type="entry name" value="TF_kinase-domain_protein"/>
</dbReference>
<evidence type="ECO:0000313" key="3">
    <source>
        <dbReference type="EMBL" id="MBO1319136.1"/>
    </source>
</evidence>
<accession>A0A8J7QDL9</accession>
<dbReference type="SMART" id="SM00220">
    <property type="entry name" value="S_TKc"/>
    <property type="match status" value="1"/>
</dbReference>
<feature type="compositionally biased region" description="Low complexity" evidence="1">
    <location>
        <begin position="537"/>
        <end position="551"/>
    </location>
</feature>